<dbReference type="SUPFAM" id="SSF81383">
    <property type="entry name" value="F-box domain"/>
    <property type="match status" value="1"/>
</dbReference>
<organism evidence="2 3">
    <name type="scientific">Stomoxys calcitrans</name>
    <name type="common">Stable fly</name>
    <name type="synonym">Conops calcitrans</name>
    <dbReference type="NCBI Taxonomy" id="35570"/>
    <lineage>
        <taxon>Eukaryota</taxon>
        <taxon>Metazoa</taxon>
        <taxon>Ecdysozoa</taxon>
        <taxon>Arthropoda</taxon>
        <taxon>Hexapoda</taxon>
        <taxon>Insecta</taxon>
        <taxon>Pterygota</taxon>
        <taxon>Neoptera</taxon>
        <taxon>Endopterygota</taxon>
        <taxon>Diptera</taxon>
        <taxon>Brachycera</taxon>
        <taxon>Muscomorpha</taxon>
        <taxon>Muscoidea</taxon>
        <taxon>Muscidae</taxon>
        <taxon>Stomoxys</taxon>
    </lineage>
</organism>
<dbReference type="KEGG" id="scac:106093694"/>
<accession>A0A1I8PKK5</accession>
<dbReference type="InterPro" id="IPR032675">
    <property type="entry name" value="LRR_dom_sf"/>
</dbReference>
<dbReference type="PANTHER" id="PTHR13318:SF95">
    <property type="entry name" value="F-BOX PROTEIN YLR352W"/>
    <property type="match status" value="1"/>
</dbReference>
<dbReference type="Gene3D" id="1.20.1280.50">
    <property type="match status" value="1"/>
</dbReference>
<keyword evidence="3" id="KW-1185">Reference proteome</keyword>
<evidence type="ECO:0000259" key="1">
    <source>
        <dbReference type="Pfam" id="PF12937"/>
    </source>
</evidence>
<dbReference type="InterPro" id="IPR001810">
    <property type="entry name" value="F-box_dom"/>
</dbReference>
<dbReference type="InterPro" id="IPR036047">
    <property type="entry name" value="F-box-like_dom_sf"/>
</dbReference>
<sequence length="623" mass="72013">MMSKANKESTDAVNKRFSVLNSTISMDVYQKLLRNSRILEKILGYLSLEEQLECLRVCNEFHAVITKVLWRKYCQDLNIYKTPYVSLITDTRQVENVWPAAGAAQLKEMSEPKTCLTFEQCNTFLMQIGAKVRHLGVFSEYANFERKLGVAFRYIQVFQNLRVLSYHRIVVSDNQLALMARHCRKLQKLKFIECTCGALKTLVPGRNFNASHFIKMPQLRELMLQCKLTSPLVEVESHELHEMLSKLKLRSLIMKNFKVVDGGQDTVRIGNGESLEVFNAGIISLGFWPDFKHHMKDFRNLRKLTINVRNCYTLVNSSVLELLTTSCRKLRNLSLENCDLYIEDFGIVNSLEHLTLLSCGGFTAANLQQVLQDLPLRSLSLTNTRVLGTITRARISPALNVLLVDTIYFRPISEVFQLNPNTITSLHTIKWANGDIKDSWLLDKCPQLKKLHIPNPYLIRHNLLKMTSLEELSFTSCKGCSWCFLLLLIKNLKLRRLHAQTSEGIDEQKEVPQNACEVKTSLKEILMPFHMFRAAQDFWLDLLSLNRQMRLIFFGDYDDMININFLRDFVRSPYVCNNLKQMRICGLVMDTDYMRNYFACTLQELGTNLSHYRVANLKITIEI</sequence>
<proteinExistence type="predicted"/>
<protein>
    <recommendedName>
        <fullName evidence="1">F-box domain-containing protein</fullName>
    </recommendedName>
</protein>
<evidence type="ECO:0000313" key="3">
    <source>
        <dbReference type="Proteomes" id="UP000095300"/>
    </source>
</evidence>
<dbReference type="SUPFAM" id="SSF52047">
    <property type="entry name" value="RNI-like"/>
    <property type="match status" value="1"/>
</dbReference>
<dbReference type="EnsemblMetazoa" id="SCAU008907-RA">
    <property type="protein sequence ID" value="SCAU008907-PA"/>
    <property type="gene ID" value="SCAU008907"/>
</dbReference>
<dbReference type="OrthoDB" id="7980809at2759"/>
<dbReference type="GO" id="GO:0031146">
    <property type="term" value="P:SCF-dependent proteasomal ubiquitin-dependent protein catabolic process"/>
    <property type="evidence" value="ECO:0007669"/>
    <property type="project" value="TreeGrafter"/>
</dbReference>
<evidence type="ECO:0000313" key="2">
    <source>
        <dbReference type="EnsemblMetazoa" id="SCAU008907-PA"/>
    </source>
</evidence>
<dbReference type="Pfam" id="PF12937">
    <property type="entry name" value="F-box-like"/>
    <property type="match status" value="1"/>
</dbReference>
<dbReference type="Gene3D" id="3.80.10.10">
    <property type="entry name" value="Ribonuclease Inhibitor"/>
    <property type="match status" value="1"/>
</dbReference>
<feature type="domain" description="F-box" evidence="1">
    <location>
        <begin position="38"/>
        <end position="75"/>
    </location>
</feature>
<reference evidence="2" key="1">
    <citation type="submission" date="2020-05" db="UniProtKB">
        <authorList>
            <consortium name="EnsemblMetazoa"/>
        </authorList>
    </citation>
    <scope>IDENTIFICATION</scope>
    <source>
        <strain evidence="2">USDA</strain>
    </source>
</reference>
<gene>
    <name evidence="2" type="primary">106093694</name>
</gene>
<dbReference type="PANTHER" id="PTHR13318">
    <property type="entry name" value="PARTNER OF PAIRED, ISOFORM B-RELATED"/>
    <property type="match status" value="1"/>
</dbReference>
<name>A0A1I8PKK5_STOCA</name>
<dbReference type="VEuPathDB" id="VectorBase:SCAU008907"/>
<dbReference type="GO" id="GO:0019005">
    <property type="term" value="C:SCF ubiquitin ligase complex"/>
    <property type="evidence" value="ECO:0007669"/>
    <property type="project" value="TreeGrafter"/>
</dbReference>
<dbReference type="AlphaFoldDB" id="A0A1I8PKK5"/>
<dbReference type="Proteomes" id="UP000095300">
    <property type="component" value="Unassembled WGS sequence"/>
</dbReference>